<evidence type="ECO:0000256" key="6">
    <source>
        <dbReference type="ARBA" id="ARBA00023136"/>
    </source>
</evidence>
<dbReference type="EMBL" id="CM002869">
    <property type="protein sequence ID" value="KFK44537.1"/>
    <property type="molecule type" value="Genomic_DNA"/>
</dbReference>
<dbReference type="Pfam" id="PF07651">
    <property type="entry name" value="ANTH"/>
    <property type="match status" value="1"/>
</dbReference>
<evidence type="ECO:0000256" key="4">
    <source>
        <dbReference type="ARBA" id="ARBA00022583"/>
    </source>
</evidence>
<dbReference type="Proteomes" id="UP000029120">
    <property type="component" value="Chromosome 1"/>
</dbReference>
<dbReference type="GO" id="GO:0030136">
    <property type="term" value="C:clathrin-coated vesicle"/>
    <property type="evidence" value="ECO:0007669"/>
    <property type="project" value="UniProtKB-SubCell"/>
</dbReference>
<dbReference type="InterPro" id="IPR008942">
    <property type="entry name" value="ENTH_VHS"/>
</dbReference>
<dbReference type="GO" id="GO:0005545">
    <property type="term" value="F:1-phosphatidylinositol binding"/>
    <property type="evidence" value="ECO:0007669"/>
    <property type="project" value="InterPro"/>
</dbReference>
<dbReference type="OMA" id="SNAHEIP"/>
<evidence type="ECO:0000256" key="3">
    <source>
        <dbReference type="ARBA" id="ARBA00004600"/>
    </source>
</evidence>
<dbReference type="Gene3D" id="1.20.58.150">
    <property type="entry name" value="ANTH domain"/>
    <property type="match status" value="1"/>
</dbReference>
<sequence length="378" mass="43559">MMKLWKRASGALKDRKSLFSIGFSRKTSFRNPDLDSAIIHATSHDDSSVDYHNAHRVYKWIRSSPANIKPLVHTLSCRVTRTRSWIVALKALMLVHGVLCCKVTSLQEIRRLPFDLSDFSDGHSRPSKTWGFNAFIRAYFSFLDQYSFFLSDQIRGRHKKPQVDSVNLELERIEKLQSLLHMLLQIRPMADNMKKTLILEAMDCVVIEIFDIYGRICSAIANLLIKIHPAAGKAEAVMALKIVKKATSQGEDLALYFEFCKEFGVSNAHEIPIFVRIPEEDIQAIEKVINGVEEKEEIKEKEEEVEQEKGIILVERPELQTIITDKWEIFEDDYCFTSKEIKETDQPRKYNVDPSPLPLIVIDEPVYFTHTLPDLITF</sequence>
<evidence type="ECO:0000256" key="2">
    <source>
        <dbReference type="ARBA" id="ARBA00004555"/>
    </source>
</evidence>
<dbReference type="GO" id="GO:0000149">
    <property type="term" value="F:SNARE binding"/>
    <property type="evidence" value="ECO:0007669"/>
    <property type="project" value="TreeGrafter"/>
</dbReference>
<dbReference type="InterPro" id="IPR048050">
    <property type="entry name" value="ANTH_N_plant"/>
</dbReference>
<evidence type="ECO:0000313" key="11">
    <source>
        <dbReference type="Proteomes" id="UP000029120"/>
    </source>
</evidence>
<evidence type="ECO:0000256" key="5">
    <source>
        <dbReference type="ARBA" id="ARBA00023034"/>
    </source>
</evidence>
<dbReference type="SUPFAM" id="SSF48464">
    <property type="entry name" value="ENTH/VHS domain"/>
    <property type="match status" value="1"/>
</dbReference>
<keyword evidence="7" id="KW-0168">Coated pit</keyword>
<dbReference type="PROSITE" id="PS50942">
    <property type="entry name" value="ENTH"/>
    <property type="match status" value="1"/>
</dbReference>
<evidence type="ECO:0000256" key="1">
    <source>
        <dbReference type="ARBA" id="ARBA00004132"/>
    </source>
</evidence>
<dbReference type="InterPro" id="IPR045192">
    <property type="entry name" value="AP180-like"/>
</dbReference>
<feature type="domain" description="ENTH" evidence="9">
    <location>
        <begin position="26"/>
        <end position="157"/>
    </location>
</feature>
<dbReference type="CDD" id="cd16987">
    <property type="entry name" value="ANTH_N_AP180_plant"/>
    <property type="match status" value="1"/>
</dbReference>
<evidence type="ECO:0000256" key="7">
    <source>
        <dbReference type="ARBA" id="ARBA00023176"/>
    </source>
</evidence>
<dbReference type="InterPro" id="IPR014712">
    <property type="entry name" value="ANTH_dom_sf"/>
</dbReference>
<name>A0A087HQY5_ARAAL</name>
<comment type="subcellular location">
    <subcellularLocation>
        <location evidence="1">Cytoplasmic vesicle</location>
        <location evidence="1">Clathrin-coated vesicle</location>
    </subcellularLocation>
    <subcellularLocation>
        <location evidence="2">Golgi apparatus</location>
    </subcellularLocation>
    <subcellularLocation>
        <location evidence="3">Membrane</location>
        <location evidence="3">Clathrin-coated pit</location>
    </subcellularLocation>
</comment>
<keyword evidence="5" id="KW-0333">Golgi apparatus</keyword>
<keyword evidence="6" id="KW-0472">Membrane</keyword>
<dbReference type="InterPro" id="IPR011417">
    <property type="entry name" value="ANTH_dom"/>
</dbReference>
<dbReference type="GO" id="GO:0072583">
    <property type="term" value="P:clathrin-dependent endocytosis"/>
    <property type="evidence" value="ECO:0007669"/>
    <property type="project" value="InterPro"/>
</dbReference>
<dbReference type="GO" id="GO:0005905">
    <property type="term" value="C:clathrin-coated pit"/>
    <property type="evidence" value="ECO:0007669"/>
    <property type="project" value="UniProtKB-SubCell"/>
</dbReference>
<protein>
    <recommendedName>
        <fullName evidence="9">ENTH domain-containing protein</fullName>
    </recommendedName>
</protein>
<organism evidence="10 11">
    <name type="scientific">Arabis alpina</name>
    <name type="common">Alpine rock-cress</name>
    <dbReference type="NCBI Taxonomy" id="50452"/>
    <lineage>
        <taxon>Eukaryota</taxon>
        <taxon>Viridiplantae</taxon>
        <taxon>Streptophyta</taxon>
        <taxon>Embryophyta</taxon>
        <taxon>Tracheophyta</taxon>
        <taxon>Spermatophyta</taxon>
        <taxon>Magnoliopsida</taxon>
        <taxon>eudicotyledons</taxon>
        <taxon>Gunneridae</taxon>
        <taxon>Pentapetalae</taxon>
        <taxon>rosids</taxon>
        <taxon>malvids</taxon>
        <taxon>Brassicales</taxon>
        <taxon>Brassicaceae</taxon>
        <taxon>Arabideae</taxon>
        <taxon>Arabis</taxon>
    </lineage>
</organism>
<keyword evidence="4" id="KW-0254">Endocytosis</keyword>
<keyword evidence="11" id="KW-1185">Reference proteome</keyword>
<reference evidence="11" key="1">
    <citation type="journal article" date="2015" name="Nat. Plants">
        <title>Genome expansion of Arabis alpina linked with retrotransposition and reduced symmetric DNA methylation.</title>
        <authorList>
            <person name="Willing E.M."/>
            <person name="Rawat V."/>
            <person name="Mandakova T."/>
            <person name="Maumus F."/>
            <person name="James G.V."/>
            <person name="Nordstroem K.J."/>
            <person name="Becker C."/>
            <person name="Warthmann N."/>
            <person name="Chica C."/>
            <person name="Szarzynska B."/>
            <person name="Zytnicki M."/>
            <person name="Albani M.C."/>
            <person name="Kiefer C."/>
            <person name="Bergonzi S."/>
            <person name="Castaings L."/>
            <person name="Mateos J.L."/>
            <person name="Berns M.C."/>
            <person name="Bujdoso N."/>
            <person name="Piofczyk T."/>
            <person name="de Lorenzo L."/>
            <person name="Barrero-Sicilia C."/>
            <person name="Mateos I."/>
            <person name="Piednoel M."/>
            <person name="Hagmann J."/>
            <person name="Chen-Min-Tao R."/>
            <person name="Iglesias-Fernandez R."/>
            <person name="Schuster S.C."/>
            <person name="Alonso-Blanco C."/>
            <person name="Roudier F."/>
            <person name="Carbonero P."/>
            <person name="Paz-Ares J."/>
            <person name="Davis S.J."/>
            <person name="Pecinka A."/>
            <person name="Quesneville H."/>
            <person name="Colot V."/>
            <person name="Lysak M.A."/>
            <person name="Weigel D."/>
            <person name="Coupland G."/>
            <person name="Schneeberger K."/>
        </authorList>
    </citation>
    <scope>NUCLEOTIDE SEQUENCE [LARGE SCALE GENOMIC DNA]</scope>
    <source>
        <strain evidence="11">cv. Pajares</strain>
    </source>
</reference>
<accession>A0A087HQY5</accession>
<proteinExistence type="predicted"/>
<dbReference type="GO" id="GO:0005546">
    <property type="term" value="F:phosphatidylinositol-4,5-bisphosphate binding"/>
    <property type="evidence" value="ECO:0007669"/>
    <property type="project" value="TreeGrafter"/>
</dbReference>
<dbReference type="OrthoDB" id="682511at2759"/>
<dbReference type="AlphaFoldDB" id="A0A087HQY5"/>
<evidence type="ECO:0000259" key="9">
    <source>
        <dbReference type="PROSITE" id="PS50942"/>
    </source>
</evidence>
<dbReference type="GO" id="GO:0005794">
    <property type="term" value="C:Golgi apparatus"/>
    <property type="evidence" value="ECO:0007669"/>
    <property type="project" value="UniProtKB-SubCell"/>
</dbReference>
<dbReference type="PANTHER" id="PTHR22951:SF19">
    <property type="entry name" value="OS08G0467300 PROTEIN"/>
    <property type="match status" value="1"/>
</dbReference>
<dbReference type="SMART" id="SM00273">
    <property type="entry name" value="ENTH"/>
    <property type="match status" value="1"/>
</dbReference>
<keyword evidence="8" id="KW-0968">Cytoplasmic vesicle</keyword>
<dbReference type="FunFam" id="1.25.40.90:FF:000027">
    <property type="entry name" value="Putative clathrin assembly protein"/>
    <property type="match status" value="1"/>
</dbReference>
<dbReference type="Gramene" id="KFK44537">
    <property type="protein sequence ID" value="KFK44537"/>
    <property type="gene ID" value="AALP_AA1G269700"/>
</dbReference>
<dbReference type="GO" id="GO:0032050">
    <property type="term" value="F:clathrin heavy chain binding"/>
    <property type="evidence" value="ECO:0007669"/>
    <property type="project" value="TreeGrafter"/>
</dbReference>
<dbReference type="Gene3D" id="1.25.40.90">
    <property type="match status" value="1"/>
</dbReference>
<evidence type="ECO:0000313" key="10">
    <source>
        <dbReference type="EMBL" id="KFK44537.1"/>
    </source>
</evidence>
<dbReference type="FunFam" id="1.20.58.150:FF:000007">
    <property type="entry name" value="Putative clathrin assembly protein"/>
    <property type="match status" value="1"/>
</dbReference>
<dbReference type="PANTHER" id="PTHR22951">
    <property type="entry name" value="CLATHRIN ASSEMBLY PROTEIN"/>
    <property type="match status" value="1"/>
</dbReference>
<gene>
    <name evidence="10" type="ordered locus">AALP_Aa1g269700</name>
</gene>
<dbReference type="GO" id="GO:0048268">
    <property type="term" value="P:clathrin coat assembly"/>
    <property type="evidence" value="ECO:0007669"/>
    <property type="project" value="InterPro"/>
</dbReference>
<dbReference type="GO" id="GO:0006900">
    <property type="term" value="P:vesicle budding from membrane"/>
    <property type="evidence" value="ECO:0007669"/>
    <property type="project" value="TreeGrafter"/>
</dbReference>
<evidence type="ECO:0000256" key="8">
    <source>
        <dbReference type="ARBA" id="ARBA00023329"/>
    </source>
</evidence>
<dbReference type="InterPro" id="IPR013809">
    <property type="entry name" value="ENTH"/>
</dbReference>
<dbReference type="SUPFAM" id="SSF89009">
    <property type="entry name" value="GAT-like domain"/>
    <property type="match status" value="1"/>
</dbReference>
<dbReference type="eggNOG" id="KOG0251">
    <property type="taxonomic scope" value="Eukaryota"/>
</dbReference>